<keyword evidence="2" id="KW-1015">Disulfide bond</keyword>
<dbReference type="FunFam" id="2.60.40.10:FF:000033">
    <property type="entry name" value="Killer cell immunoglobulin-like receptor"/>
    <property type="match status" value="2"/>
</dbReference>
<keyword evidence="3" id="KW-0325">Glycoprotein</keyword>
<feature type="domain" description="Ig-like" evidence="5">
    <location>
        <begin position="112"/>
        <end position="178"/>
    </location>
</feature>
<keyword evidence="4" id="KW-0393">Immunoglobulin domain</keyword>
<proteinExistence type="predicted"/>
<feature type="non-terminal residue" evidence="6">
    <location>
        <position position="1"/>
    </location>
</feature>
<accession>A0AAV7Q094</accession>
<dbReference type="InterPro" id="IPR050412">
    <property type="entry name" value="Ig-like_Receptors_ImmuneReg"/>
</dbReference>
<dbReference type="PANTHER" id="PTHR11738:SF186">
    <property type="entry name" value="OSTEOCLAST-ASSOCIATED IMMUNOGLOBULIN-LIKE RECEPTOR"/>
    <property type="match status" value="1"/>
</dbReference>
<sequence length="200" mass="22753">FFLDRWNLVSLQKPFPKPSLRITFGSVTVRRGNLTLTCTGSRTDVVFALFGGQRSIPTQEPPGTEAVFHFTDVNTGHQGCYYCLYYSKGIPRIQSERSDTVEVTARDSYPKPSVKLIPESGVRKGGSLAIHCTTEYQNMRFILYRKGETRRQEDRPGNEAVFVISGIQKTDEGPYQCRYHTRSEPTLWSEASDDFQIRVL</sequence>
<feature type="non-terminal residue" evidence="6">
    <location>
        <position position="200"/>
    </location>
</feature>
<evidence type="ECO:0000256" key="4">
    <source>
        <dbReference type="ARBA" id="ARBA00023319"/>
    </source>
</evidence>
<dbReference type="EMBL" id="JANPWB010000011">
    <property type="protein sequence ID" value="KAJ1131548.1"/>
    <property type="molecule type" value="Genomic_DNA"/>
</dbReference>
<dbReference type="InterPro" id="IPR013783">
    <property type="entry name" value="Ig-like_fold"/>
</dbReference>
<dbReference type="Proteomes" id="UP001066276">
    <property type="component" value="Chromosome 7"/>
</dbReference>
<evidence type="ECO:0000313" key="7">
    <source>
        <dbReference type="Proteomes" id="UP001066276"/>
    </source>
</evidence>
<dbReference type="SUPFAM" id="SSF48726">
    <property type="entry name" value="Immunoglobulin"/>
    <property type="match status" value="2"/>
</dbReference>
<dbReference type="InterPro" id="IPR036179">
    <property type="entry name" value="Ig-like_dom_sf"/>
</dbReference>
<comment type="caution">
    <text evidence="6">The sequence shown here is derived from an EMBL/GenBank/DDBJ whole genome shotgun (WGS) entry which is preliminary data.</text>
</comment>
<keyword evidence="7" id="KW-1185">Reference proteome</keyword>
<protein>
    <recommendedName>
        <fullName evidence="5">Ig-like domain-containing protein</fullName>
    </recommendedName>
</protein>
<name>A0AAV7Q094_PLEWA</name>
<dbReference type="GO" id="GO:0002764">
    <property type="term" value="P:immune response-regulating signaling pathway"/>
    <property type="evidence" value="ECO:0007669"/>
    <property type="project" value="TreeGrafter"/>
</dbReference>
<dbReference type="InterPro" id="IPR007110">
    <property type="entry name" value="Ig-like_dom"/>
</dbReference>
<dbReference type="Gene3D" id="2.60.40.10">
    <property type="entry name" value="Immunoglobulins"/>
    <property type="match status" value="2"/>
</dbReference>
<dbReference type="AlphaFoldDB" id="A0AAV7Q094"/>
<gene>
    <name evidence="6" type="ORF">NDU88_009883</name>
</gene>
<evidence type="ECO:0000256" key="2">
    <source>
        <dbReference type="ARBA" id="ARBA00023157"/>
    </source>
</evidence>
<dbReference type="Pfam" id="PF13895">
    <property type="entry name" value="Ig_2"/>
    <property type="match status" value="2"/>
</dbReference>
<keyword evidence="1" id="KW-0677">Repeat</keyword>
<evidence type="ECO:0000259" key="5">
    <source>
        <dbReference type="PROSITE" id="PS50835"/>
    </source>
</evidence>
<dbReference type="PANTHER" id="PTHR11738">
    <property type="entry name" value="MHC CLASS I NK CELL RECEPTOR"/>
    <property type="match status" value="1"/>
</dbReference>
<dbReference type="SMART" id="SM00409">
    <property type="entry name" value="IG"/>
    <property type="match status" value="2"/>
</dbReference>
<evidence type="ECO:0000256" key="3">
    <source>
        <dbReference type="ARBA" id="ARBA00023180"/>
    </source>
</evidence>
<evidence type="ECO:0000313" key="6">
    <source>
        <dbReference type="EMBL" id="KAJ1131548.1"/>
    </source>
</evidence>
<dbReference type="PROSITE" id="PS50835">
    <property type="entry name" value="IG_LIKE"/>
    <property type="match status" value="1"/>
</dbReference>
<reference evidence="6" key="1">
    <citation type="journal article" date="2022" name="bioRxiv">
        <title>Sequencing and chromosome-scale assembly of the giantPleurodeles waltlgenome.</title>
        <authorList>
            <person name="Brown T."/>
            <person name="Elewa A."/>
            <person name="Iarovenko S."/>
            <person name="Subramanian E."/>
            <person name="Araus A.J."/>
            <person name="Petzold A."/>
            <person name="Susuki M."/>
            <person name="Suzuki K.-i.T."/>
            <person name="Hayashi T."/>
            <person name="Toyoda A."/>
            <person name="Oliveira C."/>
            <person name="Osipova E."/>
            <person name="Leigh N.D."/>
            <person name="Simon A."/>
            <person name="Yun M.H."/>
        </authorList>
    </citation>
    <scope>NUCLEOTIDE SEQUENCE</scope>
    <source>
        <strain evidence="6">20211129_DDA</strain>
        <tissue evidence="6">Liver</tissue>
    </source>
</reference>
<dbReference type="InterPro" id="IPR003599">
    <property type="entry name" value="Ig_sub"/>
</dbReference>
<evidence type="ECO:0000256" key="1">
    <source>
        <dbReference type="ARBA" id="ARBA00022737"/>
    </source>
</evidence>
<organism evidence="6 7">
    <name type="scientific">Pleurodeles waltl</name>
    <name type="common">Iberian ribbed newt</name>
    <dbReference type="NCBI Taxonomy" id="8319"/>
    <lineage>
        <taxon>Eukaryota</taxon>
        <taxon>Metazoa</taxon>
        <taxon>Chordata</taxon>
        <taxon>Craniata</taxon>
        <taxon>Vertebrata</taxon>
        <taxon>Euteleostomi</taxon>
        <taxon>Amphibia</taxon>
        <taxon>Batrachia</taxon>
        <taxon>Caudata</taxon>
        <taxon>Salamandroidea</taxon>
        <taxon>Salamandridae</taxon>
        <taxon>Pleurodelinae</taxon>
        <taxon>Pleurodeles</taxon>
    </lineage>
</organism>